<keyword evidence="6 8" id="KW-0472">Membrane</keyword>
<dbReference type="GO" id="GO:0015031">
    <property type="term" value="P:protein transport"/>
    <property type="evidence" value="ECO:0007669"/>
    <property type="project" value="UniProtKB-KW"/>
</dbReference>
<organism evidence="9 10">
    <name type="scientific">Teretinema zuelzerae</name>
    <dbReference type="NCBI Taxonomy" id="156"/>
    <lineage>
        <taxon>Bacteria</taxon>
        <taxon>Pseudomonadati</taxon>
        <taxon>Spirochaetota</taxon>
        <taxon>Spirochaetia</taxon>
        <taxon>Spirochaetales</taxon>
        <taxon>Treponemataceae</taxon>
        <taxon>Teretinema</taxon>
    </lineage>
</organism>
<evidence type="ECO:0000256" key="5">
    <source>
        <dbReference type="ARBA" id="ARBA00022989"/>
    </source>
</evidence>
<evidence type="ECO:0000256" key="4">
    <source>
        <dbReference type="ARBA" id="ARBA00022692"/>
    </source>
</evidence>
<evidence type="ECO:0000256" key="8">
    <source>
        <dbReference type="SAM" id="Phobius"/>
    </source>
</evidence>
<dbReference type="PANTHER" id="PTHR30558:SF3">
    <property type="entry name" value="BIOPOLYMER TRANSPORT PROTEIN EXBD-RELATED"/>
    <property type="match status" value="1"/>
</dbReference>
<keyword evidence="4 7" id="KW-0812">Transmembrane</keyword>
<comment type="subcellular location">
    <subcellularLocation>
        <location evidence="1">Cell membrane</location>
        <topology evidence="1">Single-pass membrane protein</topology>
    </subcellularLocation>
    <subcellularLocation>
        <location evidence="7">Cell membrane</location>
        <topology evidence="7">Single-pass type II membrane protein</topology>
    </subcellularLocation>
</comment>
<reference evidence="9" key="1">
    <citation type="submission" date="2021-08" db="EMBL/GenBank/DDBJ databases">
        <title>Comparative analyses of Brucepasteria parasyntrophica and Teretinema zuelzerae.</title>
        <authorList>
            <person name="Song Y."/>
            <person name="Brune A."/>
        </authorList>
    </citation>
    <scope>NUCLEOTIDE SEQUENCE</scope>
    <source>
        <strain evidence="9">DSM 1903</strain>
    </source>
</reference>
<dbReference type="EMBL" id="JAINWA010000003">
    <property type="protein sequence ID" value="MCD1655270.1"/>
    <property type="molecule type" value="Genomic_DNA"/>
</dbReference>
<evidence type="ECO:0000256" key="3">
    <source>
        <dbReference type="ARBA" id="ARBA00022475"/>
    </source>
</evidence>
<dbReference type="Pfam" id="PF02472">
    <property type="entry name" value="ExbD"/>
    <property type="match status" value="1"/>
</dbReference>
<dbReference type="AlphaFoldDB" id="A0AAE3JKH5"/>
<evidence type="ECO:0000256" key="7">
    <source>
        <dbReference type="RuleBase" id="RU003879"/>
    </source>
</evidence>
<comment type="caution">
    <text evidence="9">The sequence shown here is derived from an EMBL/GenBank/DDBJ whole genome shotgun (WGS) entry which is preliminary data.</text>
</comment>
<gene>
    <name evidence="9" type="ORF">K7J14_11260</name>
</gene>
<evidence type="ECO:0000256" key="1">
    <source>
        <dbReference type="ARBA" id="ARBA00004162"/>
    </source>
</evidence>
<evidence type="ECO:0000313" key="9">
    <source>
        <dbReference type="EMBL" id="MCD1655270.1"/>
    </source>
</evidence>
<evidence type="ECO:0000256" key="6">
    <source>
        <dbReference type="ARBA" id="ARBA00023136"/>
    </source>
</evidence>
<comment type="similarity">
    <text evidence="2 7">Belongs to the ExbD/TolR family.</text>
</comment>
<evidence type="ECO:0000313" key="10">
    <source>
        <dbReference type="Proteomes" id="UP001198163"/>
    </source>
</evidence>
<keyword evidence="10" id="KW-1185">Reference proteome</keyword>
<evidence type="ECO:0000256" key="2">
    <source>
        <dbReference type="ARBA" id="ARBA00005811"/>
    </source>
</evidence>
<dbReference type="GO" id="GO:0005886">
    <property type="term" value="C:plasma membrane"/>
    <property type="evidence" value="ECO:0007669"/>
    <property type="project" value="UniProtKB-SubCell"/>
</dbReference>
<dbReference type="RefSeq" id="WP_230756201.1">
    <property type="nucleotide sequence ID" value="NZ_JAINWA010000003.1"/>
</dbReference>
<keyword evidence="7" id="KW-0653">Protein transport</keyword>
<dbReference type="Gene3D" id="3.30.420.270">
    <property type="match status" value="1"/>
</dbReference>
<protein>
    <submittedName>
        <fullName evidence="9">Biopolymer transporter ExbD</fullName>
    </submittedName>
</protein>
<keyword evidence="7" id="KW-0813">Transport</keyword>
<dbReference type="InterPro" id="IPR003400">
    <property type="entry name" value="ExbD"/>
</dbReference>
<proteinExistence type="inferred from homology"/>
<dbReference type="PANTHER" id="PTHR30558">
    <property type="entry name" value="EXBD MEMBRANE COMPONENT OF PMF-DRIVEN MACROMOLECULE IMPORT SYSTEM"/>
    <property type="match status" value="1"/>
</dbReference>
<keyword evidence="3" id="KW-1003">Cell membrane</keyword>
<accession>A0AAE3JKH5</accession>
<dbReference type="Proteomes" id="UP001198163">
    <property type="component" value="Unassembled WGS sequence"/>
</dbReference>
<feature type="transmembrane region" description="Helical" evidence="8">
    <location>
        <begin position="22"/>
        <end position="43"/>
    </location>
</feature>
<keyword evidence="5 8" id="KW-1133">Transmembrane helix</keyword>
<sequence>MIRLPERRKIDDPGSSGALNDLSFILIIFFIVIAGFNINKGFLLTLPDAERPRIVQTDDLVKCRIDAAGTISIDGNALSVEKLENLLVEKKAKWPNMTFLLIIDEDCAWEHVVRVIHEVRKLRIENFSFKMDGERR</sequence>
<name>A0AAE3JKH5_9SPIR</name>
<dbReference type="GO" id="GO:0022857">
    <property type="term" value="F:transmembrane transporter activity"/>
    <property type="evidence" value="ECO:0007669"/>
    <property type="project" value="InterPro"/>
</dbReference>